<dbReference type="GO" id="GO:0005886">
    <property type="term" value="C:plasma membrane"/>
    <property type="evidence" value="ECO:0007669"/>
    <property type="project" value="UniProtKB-SubCell"/>
</dbReference>
<evidence type="ECO:0000256" key="5">
    <source>
        <dbReference type="ARBA" id="ARBA00023136"/>
    </source>
</evidence>
<dbReference type="HOGENOM" id="CLU_393714_0_0_10"/>
<dbReference type="InterPro" id="IPR018513">
    <property type="entry name" value="Cell_synthase_bac"/>
</dbReference>
<reference evidence="7" key="1">
    <citation type="submission" date="2011-09" db="EMBL/GenBank/DDBJ databases">
        <title>The permanent draft genome of Mucilaginibacter paludis DSM 18603.</title>
        <authorList>
            <consortium name="US DOE Joint Genome Institute (JGI-PGF)"/>
            <person name="Lucas S."/>
            <person name="Han J."/>
            <person name="Lapidus A."/>
            <person name="Bruce D."/>
            <person name="Goodwin L."/>
            <person name="Pitluck S."/>
            <person name="Peters L."/>
            <person name="Kyrpides N."/>
            <person name="Mavromatis K."/>
            <person name="Ivanova N."/>
            <person name="Mikhailova N."/>
            <person name="Held B."/>
            <person name="Detter J.C."/>
            <person name="Tapia R."/>
            <person name="Han C."/>
            <person name="Land M."/>
            <person name="Hauser L."/>
            <person name="Markowitz V."/>
            <person name="Cheng J.-F."/>
            <person name="Hugenholtz P."/>
            <person name="Woyke T."/>
            <person name="Wu D."/>
            <person name="Tindall B."/>
            <person name="Brambilla E."/>
            <person name="Klenk H.-P."/>
            <person name="Eisen J.A."/>
        </authorList>
    </citation>
    <scope>NUCLEOTIDE SEQUENCE [LARGE SCALE GENOMIC DNA]</scope>
    <source>
        <strain evidence="7">DSM 18603</strain>
    </source>
</reference>
<evidence type="ECO:0000256" key="6">
    <source>
        <dbReference type="SAM" id="Phobius"/>
    </source>
</evidence>
<name>H1YD04_9SPHI</name>
<proteinExistence type="predicted"/>
<keyword evidence="8" id="KW-1185">Reference proteome</keyword>
<dbReference type="Proteomes" id="UP000002774">
    <property type="component" value="Chromosome"/>
</dbReference>
<keyword evidence="3 6" id="KW-0812">Transmembrane</keyword>
<dbReference type="Gene3D" id="2.60.120.260">
    <property type="entry name" value="Galactose-binding domain-like"/>
    <property type="match status" value="2"/>
</dbReference>
<sequence length="700" mass="78920">MTIKINMNKFLTFVLLLIFFAKGVNGQSVVSFKSLGFDDDVIAGVSGSSAYFIKIDPTVQIEGSKLVLLIEPSQVLVKSQSYLNILIGDKPVYSTHLSGDSIMRYTINLTKNSLTEDHKFLKVQIRTLLNISDDKCKDIDNPAMWVKVKGTSYLSLIKTTSNFFNNVNISNCFDTKRAIVYPANPTLMDLKAVGWVYARLKKTQIKQIQVYPSDHVPDSLRNYVIVGNWASIPEAKKQLLKFSPEEGQGLLYLRKTVEQLPDTAVREVSNRNSNPIFVKTVSIKPVPSEILFVTGNGDAGYNNTITTLANSNVLNSSYGDYLIINKAENVGVKTIDESRSRLTLKDMGGLTSFLTGVGSLKNSYSFKNSDFAFTPKEIEIKIVGNYANLNLNDRGFFNIYLNGILISSEKLDQSGKLNTSALINRYELQKFNTLETEFRFYPGNGNCQNSFTNYFAEINISKSYLQTKIPFIANNLSFYQYPEAFNTGKTTIILSRRTAPNTAATIGEIIYELNNNLHADNFPDFFYSDQYDKSVLKKNNIIALLEKNDPIMDEFPDAPIKFNQRFRLYNTENNRIVYELNDTVSNGLAQIFYGRGNNGTLIITGTGRNMDKAFLSAARSITDQLSTLSSNICISDEFNKYLFNISKDSDNLEYTDAKGSFALFWESYNLYILLVILVLILISFLYVRSRVQKSQESFND</sequence>
<evidence type="ECO:0000256" key="4">
    <source>
        <dbReference type="ARBA" id="ARBA00022989"/>
    </source>
</evidence>
<dbReference type="eggNOG" id="ENOG5030PTX">
    <property type="taxonomic scope" value="Bacteria"/>
</dbReference>
<dbReference type="Pfam" id="PF03170">
    <property type="entry name" value="BcsB"/>
    <property type="match status" value="1"/>
</dbReference>
<feature type="transmembrane region" description="Helical" evidence="6">
    <location>
        <begin position="668"/>
        <end position="687"/>
    </location>
</feature>
<dbReference type="GO" id="GO:0006011">
    <property type="term" value="P:UDP-alpha-D-glucose metabolic process"/>
    <property type="evidence" value="ECO:0007669"/>
    <property type="project" value="InterPro"/>
</dbReference>
<dbReference type="EMBL" id="CM001403">
    <property type="protein sequence ID" value="EHQ26061.1"/>
    <property type="molecule type" value="Genomic_DNA"/>
</dbReference>
<organism evidence="7 8">
    <name type="scientific">Mucilaginibacter paludis DSM 18603</name>
    <dbReference type="NCBI Taxonomy" id="714943"/>
    <lineage>
        <taxon>Bacteria</taxon>
        <taxon>Pseudomonadati</taxon>
        <taxon>Bacteroidota</taxon>
        <taxon>Sphingobacteriia</taxon>
        <taxon>Sphingobacteriales</taxon>
        <taxon>Sphingobacteriaceae</taxon>
        <taxon>Mucilaginibacter</taxon>
    </lineage>
</organism>
<dbReference type="AlphaFoldDB" id="H1YD04"/>
<dbReference type="PANTHER" id="PTHR39083">
    <property type="entry name" value="CYCLIC DI-GMP-BINDING PROTEIN"/>
    <property type="match status" value="1"/>
</dbReference>
<keyword evidence="4 6" id="KW-1133">Transmembrane helix</keyword>
<accession>H1YD04</accession>
<dbReference type="STRING" id="714943.Mucpa_1914"/>
<keyword evidence="5 6" id="KW-0472">Membrane</keyword>
<protein>
    <submittedName>
        <fullName evidence="7">Uncharacterized protein</fullName>
    </submittedName>
</protein>
<evidence type="ECO:0000256" key="1">
    <source>
        <dbReference type="ARBA" id="ARBA00004162"/>
    </source>
</evidence>
<evidence type="ECO:0000256" key="2">
    <source>
        <dbReference type="ARBA" id="ARBA00022475"/>
    </source>
</evidence>
<keyword evidence="2" id="KW-1003">Cell membrane</keyword>
<comment type="subcellular location">
    <subcellularLocation>
        <location evidence="1">Cell membrane</location>
        <topology evidence="1">Single-pass membrane protein</topology>
    </subcellularLocation>
</comment>
<evidence type="ECO:0000313" key="7">
    <source>
        <dbReference type="EMBL" id="EHQ26061.1"/>
    </source>
</evidence>
<evidence type="ECO:0000313" key="8">
    <source>
        <dbReference type="Proteomes" id="UP000002774"/>
    </source>
</evidence>
<gene>
    <name evidence="7" type="ORF">Mucpa_1914</name>
</gene>
<dbReference type="PANTHER" id="PTHR39083:SF1">
    <property type="entry name" value="CYCLIC DI-GMP-BINDING PROTEIN"/>
    <property type="match status" value="1"/>
</dbReference>
<evidence type="ECO:0000256" key="3">
    <source>
        <dbReference type="ARBA" id="ARBA00022692"/>
    </source>
</evidence>